<proteinExistence type="predicted"/>
<evidence type="ECO:0000259" key="1">
    <source>
        <dbReference type="Pfam" id="PF13966"/>
    </source>
</evidence>
<organism evidence="2 3">
    <name type="scientific">Lactuca saligna</name>
    <name type="common">Willowleaf lettuce</name>
    <dbReference type="NCBI Taxonomy" id="75948"/>
    <lineage>
        <taxon>Eukaryota</taxon>
        <taxon>Viridiplantae</taxon>
        <taxon>Streptophyta</taxon>
        <taxon>Embryophyta</taxon>
        <taxon>Tracheophyta</taxon>
        <taxon>Spermatophyta</taxon>
        <taxon>Magnoliopsida</taxon>
        <taxon>eudicotyledons</taxon>
        <taxon>Gunneridae</taxon>
        <taxon>Pentapetalae</taxon>
        <taxon>asterids</taxon>
        <taxon>campanulids</taxon>
        <taxon>Asterales</taxon>
        <taxon>Asteraceae</taxon>
        <taxon>Cichorioideae</taxon>
        <taxon>Cichorieae</taxon>
        <taxon>Lactucinae</taxon>
        <taxon>Lactuca</taxon>
    </lineage>
</organism>
<dbReference type="Proteomes" id="UP001177003">
    <property type="component" value="Chromosome 8"/>
</dbReference>
<keyword evidence="3" id="KW-1185">Reference proteome</keyword>
<evidence type="ECO:0000313" key="3">
    <source>
        <dbReference type="Proteomes" id="UP001177003"/>
    </source>
</evidence>
<dbReference type="InterPro" id="IPR026960">
    <property type="entry name" value="RVT-Znf"/>
</dbReference>
<evidence type="ECO:0000313" key="2">
    <source>
        <dbReference type="EMBL" id="CAI9299325.1"/>
    </source>
</evidence>
<reference evidence="2" key="1">
    <citation type="submission" date="2023-04" db="EMBL/GenBank/DDBJ databases">
        <authorList>
            <person name="Vijverberg K."/>
            <person name="Xiong W."/>
            <person name="Schranz E."/>
        </authorList>
    </citation>
    <scope>NUCLEOTIDE SEQUENCE</scope>
</reference>
<accession>A0AA35ZUW0</accession>
<dbReference type="Pfam" id="PF13966">
    <property type="entry name" value="zf-RVT"/>
    <property type="match status" value="1"/>
</dbReference>
<dbReference type="EMBL" id="OX465084">
    <property type="protein sequence ID" value="CAI9299325.1"/>
    <property type="molecule type" value="Genomic_DNA"/>
</dbReference>
<sequence length="161" mass="18595">MRYEEVGGIWVSSFVTDRQFCVAALRCRIERAYFPVCDVNFPWLKMIPLKVLGFIWRAKQSRIPSAAALKNRGVAMESDICSVCNTTEETGDHILVICTLARNVLRLIFHWCGLLGMEFHSVSDIIDYALRWGNCPKKRRRLTTILFGAIWFYGKPEIIEF</sequence>
<name>A0AA35ZUW0_LACSI</name>
<gene>
    <name evidence="2" type="ORF">LSALG_LOCUS38040</name>
</gene>
<protein>
    <recommendedName>
        <fullName evidence="1">Reverse transcriptase zinc-binding domain-containing protein</fullName>
    </recommendedName>
</protein>
<dbReference type="AlphaFoldDB" id="A0AA35ZUW0"/>
<feature type="domain" description="Reverse transcriptase zinc-binding" evidence="1">
    <location>
        <begin position="38"/>
        <end position="103"/>
    </location>
</feature>